<dbReference type="HOGENOM" id="CLU_073096_1_0_1"/>
<dbReference type="GeneID" id="27361911"/>
<feature type="region of interest" description="Disordered" evidence="1">
    <location>
        <begin position="239"/>
        <end position="283"/>
    </location>
</feature>
<dbReference type="OrthoDB" id="3267335at2759"/>
<feature type="compositionally biased region" description="Gly residues" evidence="1">
    <location>
        <begin position="258"/>
        <end position="278"/>
    </location>
</feature>
<evidence type="ECO:0000256" key="1">
    <source>
        <dbReference type="SAM" id="MobiDB-lite"/>
    </source>
</evidence>
<sequence>MIKFRLTDWFVSLLGLLLLRGACDGLVEAQDNQNSGSGSDQDFTIINGQIFTPGLAIVDAPQPGTPEGGDSLQVAIDISGSGRLTFPYPRNFDTGINNITIFLFSYDTGLNLTISNGTSVGWNNASTLEPEEFDCGRVTKEGWANAGCEPIMSREPSSTVKHVNWAYPDCLVGNGDGGGFRGIYNISIHESFRANDTDFYTIFNLPIDVKNSISAKSQLSGSGGRPLCSLRGNAIQSQRLQDESISPPANQPFLGGTVSSGGGSGSGGGPDQGQGSNDGGKDNGADELVVGGMWCWALLGVIGLIVMV</sequence>
<reference evidence="3 4" key="1">
    <citation type="submission" date="2015-01" db="EMBL/GenBank/DDBJ databases">
        <title>The Genome Sequence of Exophiala oligosperma CBS72588.</title>
        <authorList>
            <consortium name="The Broad Institute Genomics Platform"/>
            <person name="Cuomo C."/>
            <person name="de Hoog S."/>
            <person name="Gorbushina A."/>
            <person name="Stielow B."/>
            <person name="Teixiera M."/>
            <person name="Abouelleil A."/>
            <person name="Chapman S.B."/>
            <person name="Priest M."/>
            <person name="Young S.K."/>
            <person name="Wortman J."/>
            <person name="Nusbaum C."/>
            <person name="Birren B."/>
        </authorList>
    </citation>
    <scope>NUCLEOTIDE SEQUENCE [LARGE SCALE GENOMIC DNA]</scope>
    <source>
        <strain evidence="3 4">CBS 72588</strain>
    </source>
</reference>
<feature type="chain" id="PRO_5002239076" evidence="2">
    <location>
        <begin position="30"/>
        <end position="308"/>
    </location>
</feature>
<proteinExistence type="predicted"/>
<feature type="signal peptide" evidence="2">
    <location>
        <begin position="1"/>
        <end position="29"/>
    </location>
</feature>
<gene>
    <name evidence="3" type="ORF">PV06_09837</name>
</gene>
<protein>
    <submittedName>
        <fullName evidence="3">Uncharacterized protein</fullName>
    </submittedName>
</protein>
<evidence type="ECO:0000313" key="3">
    <source>
        <dbReference type="EMBL" id="KIW37852.1"/>
    </source>
</evidence>
<dbReference type="Proteomes" id="UP000053342">
    <property type="component" value="Unassembled WGS sequence"/>
</dbReference>
<accession>A0A0D2BKB8</accession>
<keyword evidence="2" id="KW-0732">Signal</keyword>
<evidence type="ECO:0000313" key="4">
    <source>
        <dbReference type="Proteomes" id="UP000053342"/>
    </source>
</evidence>
<name>A0A0D2BKB8_9EURO</name>
<keyword evidence="4" id="KW-1185">Reference proteome</keyword>
<dbReference type="STRING" id="215243.A0A0D2BKB8"/>
<evidence type="ECO:0000256" key="2">
    <source>
        <dbReference type="SAM" id="SignalP"/>
    </source>
</evidence>
<dbReference type="EMBL" id="KN847342">
    <property type="protein sequence ID" value="KIW37852.1"/>
    <property type="molecule type" value="Genomic_DNA"/>
</dbReference>
<organism evidence="3 4">
    <name type="scientific">Exophiala oligosperma</name>
    <dbReference type="NCBI Taxonomy" id="215243"/>
    <lineage>
        <taxon>Eukaryota</taxon>
        <taxon>Fungi</taxon>
        <taxon>Dikarya</taxon>
        <taxon>Ascomycota</taxon>
        <taxon>Pezizomycotina</taxon>
        <taxon>Eurotiomycetes</taxon>
        <taxon>Chaetothyriomycetidae</taxon>
        <taxon>Chaetothyriales</taxon>
        <taxon>Herpotrichiellaceae</taxon>
        <taxon>Exophiala</taxon>
    </lineage>
</organism>
<dbReference type="AlphaFoldDB" id="A0A0D2BKB8"/>
<dbReference type="VEuPathDB" id="FungiDB:PV06_09837"/>
<dbReference type="RefSeq" id="XP_016258068.1">
    <property type="nucleotide sequence ID" value="XM_016411314.1"/>
</dbReference>
<feature type="compositionally biased region" description="Polar residues" evidence="1">
    <location>
        <begin position="239"/>
        <end position="248"/>
    </location>
</feature>